<dbReference type="EMBL" id="JAXCGZ010012017">
    <property type="protein sequence ID" value="KAK7073857.1"/>
    <property type="molecule type" value="Genomic_DNA"/>
</dbReference>
<sequence length="183" mass="19334">MGYQSSAGSGQRYSRLCWCWHRWTVLKTIRLWSKWGGWREIYLRTTTGEGTLLTSRGGGSTLLSPTHKSLTWRNNRRVPGGTSSSSPLTPSSSGHRCPALLDGGAVRVSQVDVSSESLAVPSGGTTVTVGGVTDIGDVIPSVTTTNAQVLAPPGDASSLKGQERPLYSSGTKSPSLLCVVLDD</sequence>
<organism evidence="2 3">
    <name type="scientific">Halocaridina rubra</name>
    <name type="common">Hawaiian red shrimp</name>
    <dbReference type="NCBI Taxonomy" id="373956"/>
    <lineage>
        <taxon>Eukaryota</taxon>
        <taxon>Metazoa</taxon>
        <taxon>Ecdysozoa</taxon>
        <taxon>Arthropoda</taxon>
        <taxon>Crustacea</taxon>
        <taxon>Multicrustacea</taxon>
        <taxon>Malacostraca</taxon>
        <taxon>Eumalacostraca</taxon>
        <taxon>Eucarida</taxon>
        <taxon>Decapoda</taxon>
        <taxon>Pleocyemata</taxon>
        <taxon>Caridea</taxon>
        <taxon>Atyoidea</taxon>
        <taxon>Atyidae</taxon>
        <taxon>Halocaridina</taxon>
    </lineage>
</organism>
<evidence type="ECO:0000313" key="3">
    <source>
        <dbReference type="Proteomes" id="UP001381693"/>
    </source>
</evidence>
<name>A0AAN8WXG4_HALRR</name>
<accession>A0AAN8WXG4</accession>
<evidence type="ECO:0000313" key="2">
    <source>
        <dbReference type="EMBL" id="KAK7073857.1"/>
    </source>
</evidence>
<comment type="caution">
    <text evidence="2">The sequence shown here is derived from an EMBL/GenBank/DDBJ whole genome shotgun (WGS) entry which is preliminary data.</text>
</comment>
<feature type="region of interest" description="Disordered" evidence="1">
    <location>
        <begin position="149"/>
        <end position="170"/>
    </location>
</feature>
<dbReference type="AlphaFoldDB" id="A0AAN8WXG4"/>
<keyword evidence="3" id="KW-1185">Reference proteome</keyword>
<evidence type="ECO:0000256" key="1">
    <source>
        <dbReference type="SAM" id="MobiDB-lite"/>
    </source>
</evidence>
<feature type="compositionally biased region" description="Low complexity" evidence="1">
    <location>
        <begin position="79"/>
        <end position="94"/>
    </location>
</feature>
<gene>
    <name evidence="2" type="ORF">SK128_026938</name>
</gene>
<proteinExistence type="predicted"/>
<dbReference type="Proteomes" id="UP001381693">
    <property type="component" value="Unassembled WGS sequence"/>
</dbReference>
<protein>
    <submittedName>
        <fullName evidence="2">Uncharacterized protein</fullName>
    </submittedName>
</protein>
<reference evidence="2 3" key="1">
    <citation type="submission" date="2023-11" db="EMBL/GenBank/DDBJ databases">
        <title>Halocaridina rubra genome assembly.</title>
        <authorList>
            <person name="Smith C."/>
        </authorList>
    </citation>
    <scope>NUCLEOTIDE SEQUENCE [LARGE SCALE GENOMIC DNA]</scope>
    <source>
        <strain evidence="2">EP-1</strain>
        <tissue evidence="2">Whole</tissue>
    </source>
</reference>
<feature type="region of interest" description="Disordered" evidence="1">
    <location>
        <begin position="54"/>
        <end position="94"/>
    </location>
</feature>